<evidence type="ECO:0000313" key="1">
    <source>
        <dbReference type="EnsemblPlants" id="KQL25160"/>
    </source>
</evidence>
<dbReference type="EMBL" id="AGNK02001183">
    <property type="status" value="NOT_ANNOTATED_CDS"/>
    <property type="molecule type" value="Genomic_DNA"/>
</dbReference>
<keyword evidence="2" id="KW-1185">Reference proteome</keyword>
<name>K4A2N4_SETIT</name>
<reference evidence="2" key="1">
    <citation type="journal article" date="2012" name="Nat. Biotechnol.">
        <title>Reference genome sequence of the model plant Setaria.</title>
        <authorList>
            <person name="Bennetzen J.L."/>
            <person name="Schmutz J."/>
            <person name="Wang H."/>
            <person name="Percifield R."/>
            <person name="Hawkins J."/>
            <person name="Pontaroli A.C."/>
            <person name="Estep M."/>
            <person name="Feng L."/>
            <person name="Vaughn J.N."/>
            <person name="Grimwood J."/>
            <person name="Jenkins J."/>
            <person name="Barry K."/>
            <person name="Lindquist E."/>
            <person name="Hellsten U."/>
            <person name="Deshpande S."/>
            <person name="Wang X."/>
            <person name="Wu X."/>
            <person name="Mitros T."/>
            <person name="Triplett J."/>
            <person name="Yang X."/>
            <person name="Ye C.Y."/>
            <person name="Mauro-Herrera M."/>
            <person name="Wang L."/>
            <person name="Li P."/>
            <person name="Sharma M."/>
            <person name="Sharma R."/>
            <person name="Ronald P.C."/>
            <person name="Panaud O."/>
            <person name="Kellogg E.A."/>
            <person name="Brutnell T.P."/>
            <person name="Doust A.N."/>
            <person name="Tuskan G.A."/>
            <person name="Rokhsar D."/>
            <person name="Devos K.M."/>
        </authorList>
    </citation>
    <scope>NUCLEOTIDE SEQUENCE [LARGE SCALE GENOMIC DNA]</scope>
    <source>
        <strain evidence="2">cv. Yugu1</strain>
    </source>
</reference>
<dbReference type="Proteomes" id="UP000004995">
    <property type="component" value="Unassembled WGS sequence"/>
</dbReference>
<dbReference type="Gramene" id="KQL25160">
    <property type="protein sequence ID" value="KQL25160"/>
    <property type="gene ID" value="SETIT_033134mg"/>
</dbReference>
<dbReference type="AlphaFoldDB" id="K4A2N4"/>
<dbReference type="EnsemblPlants" id="KQL25160">
    <property type="protein sequence ID" value="KQL25160"/>
    <property type="gene ID" value="SETIT_033134mg"/>
</dbReference>
<evidence type="ECO:0000313" key="2">
    <source>
        <dbReference type="Proteomes" id="UP000004995"/>
    </source>
</evidence>
<dbReference type="InParanoid" id="K4A2N4"/>
<organism evidence="1 2">
    <name type="scientific">Setaria italica</name>
    <name type="common">Foxtail millet</name>
    <name type="synonym">Panicum italicum</name>
    <dbReference type="NCBI Taxonomy" id="4555"/>
    <lineage>
        <taxon>Eukaryota</taxon>
        <taxon>Viridiplantae</taxon>
        <taxon>Streptophyta</taxon>
        <taxon>Embryophyta</taxon>
        <taxon>Tracheophyta</taxon>
        <taxon>Spermatophyta</taxon>
        <taxon>Magnoliopsida</taxon>
        <taxon>Liliopsida</taxon>
        <taxon>Poales</taxon>
        <taxon>Poaceae</taxon>
        <taxon>PACMAD clade</taxon>
        <taxon>Panicoideae</taxon>
        <taxon>Panicodae</taxon>
        <taxon>Paniceae</taxon>
        <taxon>Cenchrinae</taxon>
        <taxon>Setaria</taxon>
    </lineage>
</organism>
<proteinExistence type="predicted"/>
<reference evidence="1" key="2">
    <citation type="submission" date="2018-08" db="UniProtKB">
        <authorList>
            <consortium name="EnsemblPlants"/>
        </authorList>
    </citation>
    <scope>IDENTIFICATION</scope>
    <source>
        <strain evidence="1">Yugu1</strain>
    </source>
</reference>
<sequence length="50" mass="5317">MTSGFSADSSQLPAGFLLSDLADQICRLGELGTKEETVDLDRLMPGESLT</sequence>
<dbReference type="HOGENOM" id="CLU_3127814_0_0_1"/>
<accession>K4A2N4</accession>
<protein>
    <submittedName>
        <fullName evidence="1">Uncharacterized protein</fullName>
    </submittedName>
</protein>